<name>A0ABR9V3E6_9CHRO</name>
<dbReference type="Proteomes" id="UP000654604">
    <property type="component" value="Unassembled WGS sequence"/>
</dbReference>
<protein>
    <submittedName>
        <fullName evidence="1">MarR family transcriptional regulator</fullName>
    </submittedName>
</protein>
<proteinExistence type="predicted"/>
<dbReference type="EMBL" id="JADEWC010000012">
    <property type="protein sequence ID" value="MBE9222419.1"/>
    <property type="molecule type" value="Genomic_DNA"/>
</dbReference>
<organism evidence="1 2">
    <name type="scientific">Cyanobacterium stanieri LEGE 03274</name>
    <dbReference type="NCBI Taxonomy" id="1828756"/>
    <lineage>
        <taxon>Bacteria</taxon>
        <taxon>Bacillati</taxon>
        <taxon>Cyanobacteriota</taxon>
        <taxon>Cyanophyceae</taxon>
        <taxon>Oscillatoriophycideae</taxon>
        <taxon>Chroococcales</taxon>
        <taxon>Geminocystaceae</taxon>
        <taxon>Cyanobacterium</taxon>
    </lineage>
</organism>
<comment type="caution">
    <text evidence="1">The sequence shown here is derived from an EMBL/GenBank/DDBJ whole genome shotgun (WGS) entry which is preliminary data.</text>
</comment>
<reference evidence="1 2" key="1">
    <citation type="submission" date="2020-10" db="EMBL/GenBank/DDBJ databases">
        <authorList>
            <person name="Castelo-Branco R."/>
            <person name="Eusebio N."/>
            <person name="Adriana R."/>
            <person name="Vieira A."/>
            <person name="Brugerolle De Fraissinette N."/>
            <person name="Rezende De Castro R."/>
            <person name="Schneider M.P."/>
            <person name="Vasconcelos V."/>
            <person name="Leao P.N."/>
        </authorList>
    </citation>
    <scope>NUCLEOTIDE SEQUENCE [LARGE SCALE GENOMIC DNA]</scope>
    <source>
        <strain evidence="1 2">LEGE 03274</strain>
    </source>
</reference>
<keyword evidence="2" id="KW-1185">Reference proteome</keyword>
<gene>
    <name evidence="1" type="ORF">IQ215_06885</name>
</gene>
<feature type="non-terminal residue" evidence="1">
    <location>
        <position position="1"/>
    </location>
</feature>
<accession>A0ABR9V3E6</accession>
<sequence length="297" mass="34705">RNPLTISKQIKQSFELHPQVEIENLDDIDNIPDEESLEERTTIIIIPTLEQLFLRDIEGWDSVILLRELIIHNPNCFWIIGCNHLAWNFLDYVCQIKAYFNSIHSLPPLDGEMLKNWLNPVIQTVVSNKFKQNQHLSPLHNPEEDKENHDENYWTYLAEESSGIPSIALNLWINSLRFEKDNVNEDELSEITFEKIIDSDSNYTLKQITPYLPDLPSLTIENRYLLHSVLIHGRISRSHLAISLGESESQIEAQIQQLLRQYILKRENGALSINPTYYKKLKNELINNNFYVGEEIE</sequence>
<evidence type="ECO:0000313" key="1">
    <source>
        <dbReference type="EMBL" id="MBE9222419.1"/>
    </source>
</evidence>
<dbReference type="RefSeq" id="WP_193800582.1">
    <property type="nucleotide sequence ID" value="NZ_JADEWC010000012.1"/>
</dbReference>
<evidence type="ECO:0000313" key="2">
    <source>
        <dbReference type="Proteomes" id="UP000654604"/>
    </source>
</evidence>